<feature type="binding site" evidence="4">
    <location>
        <position position="243"/>
    </location>
    <ligand>
        <name>a divalent metal cation</name>
        <dbReference type="ChEBI" id="CHEBI:60240"/>
    </ligand>
</feature>
<dbReference type="Pfam" id="PF08450">
    <property type="entry name" value="SGL"/>
    <property type="match status" value="1"/>
</dbReference>
<sequence>MSDETADEGRTDERRTDERRTDAEALLQGDGGLERLWTGAVWSEGPLWMPAEGRLRWSDIPNDRILQWDSATGETSVHREGVEFTNGRLLDADGSVVQCSHGLRRLERERPDGTVEELVSSWNGGRLNSPNDVAVAPDGSYWFTDPDYGIRQPAEGHPGEREYGARWVFRWSAEDGLAPVVTDIVQPNGIAFSPDGATVYVTDSARGLEDGPGHWIRAYDVVDRGIGARDGRLFAVIEHGLPDGIAVDERGRVWSSAGDGVHVFAPDGAELLFVPVPEVVANVCFGGPDGTDLFIAATTSLYRLRTRTRAARAVTA</sequence>
<evidence type="ECO:0000256" key="3">
    <source>
        <dbReference type="PIRSR" id="PIRSR605511-1"/>
    </source>
</evidence>
<dbReference type="InterPro" id="IPR013658">
    <property type="entry name" value="SGL"/>
</dbReference>
<feature type="compositionally biased region" description="Basic and acidic residues" evidence="5">
    <location>
        <begin position="7"/>
        <end position="22"/>
    </location>
</feature>
<proteinExistence type="inferred from homology"/>
<dbReference type="EMBL" id="CP028137">
    <property type="protein sequence ID" value="AZZ51776.1"/>
    <property type="molecule type" value="Genomic_DNA"/>
</dbReference>
<evidence type="ECO:0000313" key="7">
    <source>
        <dbReference type="EMBL" id="AZZ51776.1"/>
    </source>
</evidence>
<reference evidence="7 8" key="1">
    <citation type="submission" date="2018-03" db="EMBL/GenBank/DDBJ databases">
        <title>Bacteriophage NCPPB3778 and a type I-E CRISPR drive the evolution of the US Biological Select Agent, Rathayibacter toxicus.</title>
        <authorList>
            <person name="Davis E.W.II."/>
            <person name="Tabima J.F."/>
            <person name="Weisberg A.J."/>
            <person name="Dantas Lopes L."/>
            <person name="Wiseman M.S."/>
            <person name="Wiseman M.S."/>
            <person name="Pupko T."/>
            <person name="Belcher M.S."/>
            <person name="Sechler A.J."/>
            <person name="Tancos M.A."/>
            <person name="Schroeder B.K."/>
            <person name="Murray T.D."/>
            <person name="Luster D.G."/>
            <person name="Schneider W.L."/>
            <person name="Rogers E."/>
            <person name="Andreote F.D."/>
            <person name="Grunwald N.J."/>
            <person name="Putnam M.L."/>
            <person name="Chang J.H."/>
        </authorList>
    </citation>
    <scope>NUCLEOTIDE SEQUENCE [LARGE SCALE GENOMIC DNA]</scope>
    <source>
        <strain evidence="7 8">DSM 15932</strain>
    </source>
</reference>
<evidence type="ECO:0000256" key="5">
    <source>
        <dbReference type="SAM" id="MobiDB-lite"/>
    </source>
</evidence>
<dbReference type="RefSeq" id="WP_127886671.1">
    <property type="nucleotide sequence ID" value="NZ_CP028137.1"/>
</dbReference>
<comment type="cofactor">
    <cofactor evidence="4">
        <name>Zn(2+)</name>
        <dbReference type="ChEBI" id="CHEBI:29105"/>
    </cofactor>
    <text evidence="4">Binds 1 divalent metal cation per subunit.</text>
</comment>
<keyword evidence="4" id="KW-0479">Metal-binding</keyword>
<dbReference type="SUPFAM" id="SSF63829">
    <property type="entry name" value="Calcium-dependent phosphotriesterase"/>
    <property type="match status" value="1"/>
</dbReference>
<dbReference type="PANTHER" id="PTHR47572">
    <property type="entry name" value="LIPOPROTEIN-RELATED"/>
    <property type="match status" value="1"/>
</dbReference>
<name>A0A3Q9UWZ1_9MICO</name>
<feature type="domain" description="SMP-30/Gluconolactonase/LRE-like region" evidence="6">
    <location>
        <begin position="42"/>
        <end position="298"/>
    </location>
</feature>
<protein>
    <submittedName>
        <fullName evidence="7">Gluconolactonase</fullName>
    </submittedName>
</protein>
<evidence type="ECO:0000256" key="2">
    <source>
        <dbReference type="ARBA" id="ARBA00022801"/>
    </source>
</evidence>
<dbReference type="PANTHER" id="PTHR47572:SF4">
    <property type="entry name" value="LACTONASE DRP35"/>
    <property type="match status" value="1"/>
</dbReference>
<dbReference type="KEGG" id="rfs:C1I64_06765"/>
<dbReference type="InterPro" id="IPR051262">
    <property type="entry name" value="SMP-30/CGR1_Lactonase"/>
</dbReference>
<organism evidence="7 8">
    <name type="scientific">Rathayibacter festucae DSM 15932</name>
    <dbReference type="NCBI Taxonomy" id="1328866"/>
    <lineage>
        <taxon>Bacteria</taxon>
        <taxon>Bacillati</taxon>
        <taxon>Actinomycetota</taxon>
        <taxon>Actinomycetes</taxon>
        <taxon>Micrococcales</taxon>
        <taxon>Microbacteriaceae</taxon>
        <taxon>Rathayibacter</taxon>
    </lineage>
</organism>
<feature type="binding site" evidence="4">
    <location>
        <position position="188"/>
    </location>
    <ligand>
        <name>a divalent metal cation</name>
        <dbReference type="ChEBI" id="CHEBI:60240"/>
    </ligand>
</feature>
<feature type="binding site" evidence="4">
    <location>
        <position position="131"/>
    </location>
    <ligand>
        <name>substrate</name>
    </ligand>
</feature>
<evidence type="ECO:0000313" key="8">
    <source>
        <dbReference type="Proteomes" id="UP000285317"/>
    </source>
</evidence>
<keyword evidence="4" id="KW-0862">Zinc</keyword>
<evidence type="ECO:0000259" key="6">
    <source>
        <dbReference type="Pfam" id="PF08450"/>
    </source>
</evidence>
<dbReference type="PRINTS" id="PR01790">
    <property type="entry name" value="SMP30FAMILY"/>
</dbReference>
<evidence type="ECO:0000256" key="4">
    <source>
        <dbReference type="PIRSR" id="PIRSR605511-2"/>
    </source>
</evidence>
<feature type="active site" description="Proton donor/acceptor" evidence="3">
    <location>
        <position position="243"/>
    </location>
</feature>
<dbReference type="GO" id="GO:0046872">
    <property type="term" value="F:metal ion binding"/>
    <property type="evidence" value="ECO:0007669"/>
    <property type="project" value="UniProtKB-KW"/>
</dbReference>
<feature type="binding site" evidence="4">
    <location>
        <position position="44"/>
    </location>
    <ligand>
        <name>a divalent metal cation</name>
        <dbReference type="ChEBI" id="CHEBI:60240"/>
    </ligand>
</feature>
<evidence type="ECO:0000256" key="1">
    <source>
        <dbReference type="ARBA" id="ARBA00008853"/>
    </source>
</evidence>
<gene>
    <name evidence="7" type="ORF">C1I64_06765</name>
</gene>
<keyword evidence="2" id="KW-0378">Hydrolase</keyword>
<dbReference type="GO" id="GO:0016787">
    <property type="term" value="F:hydrolase activity"/>
    <property type="evidence" value="ECO:0007669"/>
    <property type="project" value="UniProtKB-KW"/>
</dbReference>
<dbReference type="InterPro" id="IPR011042">
    <property type="entry name" value="6-blade_b-propeller_TolB-like"/>
</dbReference>
<comment type="similarity">
    <text evidence="1">Belongs to the SMP-30/CGR1 family.</text>
</comment>
<accession>A0A3Q9UWZ1</accession>
<dbReference type="InterPro" id="IPR005511">
    <property type="entry name" value="SMP-30"/>
</dbReference>
<dbReference type="Gene3D" id="2.120.10.30">
    <property type="entry name" value="TolB, C-terminal domain"/>
    <property type="match status" value="1"/>
</dbReference>
<dbReference type="AlphaFoldDB" id="A0A3Q9UWZ1"/>
<feature type="region of interest" description="Disordered" evidence="5">
    <location>
        <begin position="1"/>
        <end position="22"/>
    </location>
</feature>
<dbReference type="Proteomes" id="UP000285317">
    <property type="component" value="Chromosome"/>
</dbReference>